<evidence type="ECO:0000256" key="1">
    <source>
        <dbReference type="SAM" id="Phobius"/>
    </source>
</evidence>
<comment type="caution">
    <text evidence="2">The sequence shown here is derived from an EMBL/GenBank/DDBJ whole genome shotgun (WGS) entry which is preliminary data.</text>
</comment>
<dbReference type="Proteomes" id="UP000298246">
    <property type="component" value="Unassembled WGS sequence"/>
</dbReference>
<sequence>MGSSVRSMIERSFAFAVFLATVTVGLLLLQNGLKTVDLAYMSNRAADYSIHSTLSPIAGDGTVSGAEVLQSIGCITEIGADIIVDGVVYPANLKLEETNLSGIRTSGKYAPTYIRGTHGELQTIIFTSA</sequence>
<proteinExistence type="predicted"/>
<keyword evidence="1" id="KW-1133">Transmembrane helix</keyword>
<feature type="transmembrane region" description="Helical" evidence="1">
    <location>
        <begin position="12"/>
        <end position="33"/>
    </location>
</feature>
<keyword evidence="1" id="KW-0472">Membrane</keyword>
<accession>A0A4Y8PZL6</accession>
<name>A0A4Y8PZL6_9BACL</name>
<gene>
    <name evidence="2" type="ORF">B5M42_15065</name>
</gene>
<dbReference type="EMBL" id="MYFO01000019">
    <property type="protein sequence ID" value="TFE86404.1"/>
    <property type="molecule type" value="Genomic_DNA"/>
</dbReference>
<evidence type="ECO:0000313" key="2">
    <source>
        <dbReference type="EMBL" id="TFE86404.1"/>
    </source>
</evidence>
<organism evidence="2 3">
    <name type="scientific">Paenibacillus athensensis</name>
    <dbReference type="NCBI Taxonomy" id="1967502"/>
    <lineage>
        <taxon>Bacteria</taxon>
        <taxon>Bacillati</taxon>
        <taxon>Bacillota</taxon>
        <taxon>Bacilli</taxon>
        <taxon>Bacillales</taxon>
        <taxon>Paenibacillaceae</taxon>
        <taxon>Paenibacillus</taxon>
    </lineage>
</organism>
<protein>
    <submittedName>
        <fullName evidence="2">Uncharacterized protein</fullName>
    </submittedName>
</protein>
<keyword evidence="1" id="KW-0812">Transmembrane</keyword>
<evidence type="ECO:0000313" key="3">
    <source>
        <dbReference type="Proteomes" id="UP000298246"/>
    </source>
</evidence>
<keyword evidence="3" id="KW-1185">Reference proteome</keyword>
<dbReference type="AlphaFoldDB" id="A0A4Y8PZL6"/>
<dbReference type="RefSeq" id="WP_134754247.1">
    <property type="nucleotide sequence ID" value="NZ_MYFO02000014.1"/>
</dbReference>
<reference evidence="2 3" key="1">
    <citation type="submission" date="2017-03" db="EMBL/GenBank/DDBJ databases">
        <title>Isolation of Levoglucosan Utilizing Bacteria.</title>
        <authorList>
            <person name="Arya A.S."/>
        </authorList>
    </citation>
    <scope>NUCLEOTIDE SEQUENCE [LARGE SCALE GENOMIC DNA]</scope>
    <source>
        <strain evidence="2 3">MEC069</strain>
    </source>
</reference>
<dbReference type="OrthoDB" id="2608291at2"/>